<dbReference type="PROSITE" id="PS50850">
    <property type="entry name" value="MFS"/>
    <property type="match status" value="1"/>
</dbReference>
<reference evidence="10" key="1">
    <citation type="submission" date="2017-12" db="EMBL/GenBank/DDBJ databases">
        <title>Sequencing the genomes of 1000 Actinobacteria strains.</title>
        <authorList>
            <person name="Klenk H.-P."/>
        </authorList>
    </citation>
    <scope>NUCLEOTIDE SEQUENCE [LARGE SCALE GENOMIC DNA]</scope>
    <source>
        <strain evidence="10">DSM 44228</strain>
    </source>
</reference>
<keyword evidence="4 8" id="KW-0812">Transmembrane</keyword>
<feature type="transmembrane region" description="Helical" evidence="8">
    <location>
        <begin position="396"/>
        <end position="413"/>
    </location>
</feature>
<evidence type="ECO:0000256" key="8">
    <source>
        <dbReference type="SAM" id="Phobius"/>
    </source>
</evidence>
<feature type="transmembrane region" description="Helical" evidence="8">
    <location>
        <begin position="88"/>
        <end position="106"/>
    </location>
</feature>
<dbReference type="InterPro" id="IPR020846">
    <property type="entry name" value="MFS_dom"/>
</dbReference>
<dbReference type="PANTHER" id="PTHR43528:SF1">
    <property type="entry name" value="ALPHA-KETOGLUTARATE PERMEASE"/>
    <property type="match status" value="1"/>
</dbReference>
<dbReference type="GO" id="GO:0015293">
    <property type="term" value="F:symporter activity"/>
    <property type="evidence" value="ECO:0007669"/>
    <property type="project" value="UniProtKB-KW"/>
</dbReference>
<evidence type="ECO:0000259" key="9">
    <source>
        <dbReference type="PROSITE" id="PS50850"/>
    </source>
</evidence>
<keyword evidence="5" id="KW-0769">Symport</keyword>
<dbReference type="InterPro" id="IPR051084">
    <property type="entry name" value="H+-coupled_symporters"/>
</dbReference>
<comment type="caution">
    <text evidence="10">The sequence shown here is derived from an EMBL/GenBank/DDBJ whole genome shotgun (WGS) entry which is preliminary data.</text>
</comment>
<protein>
    <submittedName>
        <fullName evidence="10">MHS family alpha-ketoglutarate permease-like MFS transporter</fullName>
    </submittedName>
</protein>
<dbReference type="Gene3D" id="1.20.1250.20">
    <property type="entry name" value="MFS general substrate transporter like domains"/>
    <property type="match status" value="2"/>
</dbReference>
<dbReference type="AlphaFoldDB" id="A0A2N3XXI3"/>
<dbReference type="EMBL" id="PJNB01000001">
    <property type="protein sequence ID" value="PKW15374.1"/>
    <property type="molecule type" value="Genomic_DNA"/>
</dbReference>
<keyword evidence="7 8" id="KW-0472">Membrane</keyword>
<evidence type="ECO:0000256" key="4">
    <source>
        <dbReference type="ARBA" id="ARBA00022692"/>
    </source>
</evidence>
<dbReference type="Pfam" id="PF00083">
    <property type="entry name" value="Sugar_tr"/>
    <property type="match status" value="2"/>
</dbReference>
<keyword evidence="11" id="KW-1185">Reference proteome</keyword>
<dbReference type="SUPFAM" id="SSF103473">
    <property type="entry name" value="MFS general substrate transporter"/>
    <property type="match status" value="1"/>
</dbReference>
<dbReference type="STRING" id="994479.GCA_000194155_02367"/>
<comment type="subcellular location">
    <subcellularLocation>
        <location evidence="1">Cell membrane</location>
        <topology evidence="1">Multi-pass membrane protein</topology>
    </subcellularLocation>
</comment>
<evidence type="ECO:0000313" key="10">
    <source>
        <dbReference type="EMBL" id="PKW15374.1"/>
    </source>
</evidence>
<evidence type="ECO:0000313" key="11">
    <source>
        <dbReference type="Proteomes" id="UP000233786"/>
    </source>
</evidence>
<evidence type="ECO:0000256" key="2">
    <source>
        <dbReference type="ARBA" id="ARBA00022448"/>
    </source>
</evidence>
<accession>A0A2N3XXI3</accession>
<dbReference type="OrthoDB" id="8953821at2"/>
<dbReference type="RefSeq" id="WP_010694853.1">
    <property type="nucleotide sequence ID" value="NZ_CP061007.1"/>
</dbReference>
<keyword evidence="6 8" id="KW-1133">Transmembrane helix</keyword>
<gene>
    <name evidence="10" type="ORF">A8926_3073</name>
</gene>
<sequence length="424" mass="45144">MTTETEQRATPPKWRTIVSTGAGNALEWFDWNAYAVFTPFFAAQFFPTHDSTSAVLSSLAIFAVGFLMRPLGGLLFGWFGDRLGRRTAMIGSIALASGGSLLIGIAPTYESIGIGAALLLVVARLCQGLGHGGEMPAVQTYVAEMAPQGRRGIWSSLVYVSGTSGILASSALAAALTTALPPGAMSAWGWRVPFLLGGVVGLYTLVMRLRLAETQVFDRQRTAARPPLWRSFWEQRTACLRVIGLTVGSTVVFYTWVVSAPAQAISIHELDPAAALWVGAVANAVFILSLPLFGALSDRIGRRPLLLLSLVGSAVVIYPLSWLVRDQVWQFAVAMIIALLVIAPGPAIMPTVFAELFPTQMRTAGTGFPYAIATAAFGGSAPYLQTWLASGGRGDVFLGYAVVLLVISAVVAYRMPETKDITLG</sequence>
<keyword evidence="2" id="KW-0813">Transport</keyword>
<dbReference type="GO" id="GO:0005886">
    <property type="term" value="C:plasma membrane"/>
    <property type="evidence" value="ECO:0007669"/>
    <property type="project" value="UniProtKB-SubCell"/>
</dbReference>
<evidence type="ECO:0000256" key="6">
    <source>
        <dbReference type="ARBA" id="ARBA00022989"/>
    </source>
</evidence>
<evidence type="ECO:0000256" key="5">
    <source>
        <dbReference type="ARBA" id="ARBA00022847"/>
    </source>
</evidence>
<feature type="transmembrane region" description="Helical" evidence="8">
    <location>
        <begin position="274"/>
        <end position="293"/>
    </location>
</feature>
<dbReference type="InterPro" id="IPR036259">
    <property type="entry name" value="MFS_trans_sf"/>
</dbReference>
<dbReference type="InterPro" id="IPR005828">
    <property type="entry name" value="MFS_sugar_transport-like"/>
</dbReference>
<dbReference type="PANTHER" id="PTHR43528">
    <property type="entry name" value="ALPHA-KETOGLUTARATE PERMEASE"/>
    <property type="match status" value="1"/>
</dbReference>
<evidence type="ECO:0000256" key="7">
    <source>
        <dbReference type="ARBA" id="ARBA00023136"/>
    </source>
</evidence>
<feature type="transmembrane region" description="Helical" evidence="8">
    <location>
        <begin position="366"/>
        <end position="384"/>
    </location>
</feature>
<proteinExistence type="predicted"/>
<feature type="transmembrane region" description="Helical" evidence="8">
    <location>
        <begin position="329"/>
        <end position="354"/>
    </location>
</feature>
<feature type="transmembrane region" description="Helical" evidence="8">
    <location>
        <begin position="238"/>
        <end position="262"/>
    </location>
</feature>
<name>A0A2N3XXI3_SACSN</name>
<feature type="transmembrane region" description="Helical" evidence="8">
    <location>
        <begin position="305"/>
        <end position="323"/>
    </location>
</feature>
<organism evidence="10 11">
    <name type="scientific">Saccharopolyspora spinosa</name>
    <dbReference type="NCBI Taxonomy" id="60894"/>
    <lineage>
        <taxon>Bacteria</taxon>
        <taxon>Bacillati</taxon>
        <taxon>Actinomycetota</taxon>
        <taxon>Actinomycetes</taxon>
        <taxon>Pseudonocardiales</taxon>
        <taxon>Pseudonocardiaceae</taxon>
        <taxon>Saccharopolyspora</taxon>
    </lineage>
</organism>
<feature type="transmembrane region" description="Helical" evidence="8">
    <location>
        <begin position="54"/>
        <end position="76"/>
    </location>
</feature>
<feature type="transmembrane region" description="Helical" evidence="8">
    <location>
        <begin position="153"/>
        <end position="176"/>
    </location>
</feature>
<evidence type="ECO:0000256" key="1">
    <source>
        <dbReference type="ARBA" id="ARBA00004651"/>
    </source>
</evidence>
<dbReference type="Proteomes" id="UP000233786">
    <property type="component" value="Unassembled WGS sequence"/>
</dbReference>
<feature type="domain" description="Major facilitator superfamily (MFS) profile" evidence="9">
    <location>
        <begin position="16"/>
        <end position="419"/>
    </location>
</feature>
<evidence type="ECO:0000256" key="3">
    <source>
        <dbReference type="ARBA" id="ARBA00022475"/>
    </source>
</evidence>
<feature type="transmembrane region" description="Helical" evidence="8">
    <location>
        <begin position="112"/>
        <end position="132"/>
    </location>
</feature>
<keyword evidence="3" id="KW-1003">Cell membrane</keyword>
<feature type="transmembrane region" description="Helical" evidence="8">
    <location>
        <begin position="188"/>
        <end position="206"/>
    </location>
</feature>